<dbReference type="PANTHER" id="PTHR37310">
    <property type="entry name" value="CYTOPLASMIC PROTEIN-RELATED"/>
    <property type="match status" value="1"/>
</dbReference>
<dbReference type="Proteomes" id="UP000734823">
    <property type="component" value="Unassembled WGS sequence"/>
</dbReference>
<evidence type="ECO:0000313" key="1">
    <source>
        <dbReference type="EMBL" id="MBC6445932.1"/>
    </source>
</evidence>
<proteinExistence type="predicted"/>
<dbReference type="RefSeq" id="WP_187217990.1">
    <property type="nucleotide sequence ID" value="NZ_JABVED010000001.1"/>
</dbReference>
<accession>A0ABR7L004</accession>
<dbReference type="PANTHER" id="PTHR37310:SF1">
    <property type="entry name" value="CYTOPLASMIC PROTEIN"/>
    <property type="match status" value="1"/>
</dbReference>
<gene>
    <name evidence="1" type="ORF">GPZ80_01945</name>
</gene>
<name>A0ABR7L004_9PSEU</name>
<dbReference type="Gene3D" id="1.20.1270.360">
    <property type="match status" value="1"/>
</dbReference>
<dbReference type="Pfam" id="PF03860">
    <property type="entry name" value="Csp"/>
    <property type="match status" value="1"/>
</dbReference>
<organism evidence="1 2">
    <name type="scientific">Actinokineospora xionganensis</name>
    <dbReference type="NCBI Taxonomy" id="2684470"/>
    <lineage>
        <taxon>Bacteria</taxon>
        <taxon>Bacillati</taxon>
        <taxon>Actinomycetota</taxon>
        <taxon>Actinomycetes</taxon>
        <taxon>Pseudonocardiales</taxon>
        <taxon>Pseudonocardiaceae</taxon>
        <taxon>Actinokineospora</taxon>
    </lineage>
</organism>
<dbReference type="InterPro" id="IPR005560">
    <property type="entry name" value="Csp_YhjQ"/>
</dbReference>
<evidence type="ECO:0000313" key="2">
    <source>
        <dbReference type="Proteomes" id="UP000734823"/>
    </source>
</evidence>
<comment type="caution">
    <text evidence="1">The sequence shown here is derived from an EMBL/GenBank/DDBJ whole genome shotgun (WGS) entry which is preliminary data.</text>
</comment>
<sequence length="97" mass="10697">MTVAAEIRRTYPKDPGGIDQDRVTACADVCAATAQILSRHNGYDVNATRALLEACVRICASCAGECERYASMHEHCRVCAEQRRLCEQACRDLLAHL</sequence>
<protein>
    <submittedName>
        <fullName evidence="1">Four-helix bundle copper-binding protein</fullName>
    </submittedName>
</protein>
<dbReference type="EMBL" id="JABVED010000001">
    <property type="protein sequence ID" value="MBC6445932.1"/>
    <property type="molecule type" value="Genomic_DNA"/>
</dbReference>
<reference evidence="1 2" key="1">
    <citation type="submission" date="2020-06" db="EMBL/GenBank/DDBJ databases">
        <title>Actinokineospora xiongansis sp. nov., isolated from soil of Baiyangdian.</title>
        <authorList>
            <person name="Zhang X."/>
        </authorList>
    </citation>
    <scope>NUCLEOTIDE SEQUENCE [LARGE SCALE GENOMIC DNA]</scope>
    <source>
        <strain evidence="1 2">HBU206404</strain>
    </source>
</reference>
<keyword evidence="2" id="KW-1185">Reference proteome</keyword>